<evidence type="ECO:0000313" key="1">
    <source>
        <dbReference type="EMBL" id="EER08234.1"/>
    </source>
</evidence>
<dbReference type="EMBL" id="GG679185">
    <property type="protein sequence ID" value="EER08234.1"/>
    <property type="molecule type" value="Genomic_DNA"/>
</dbReference>
<dbReference type="OrthoDB" id="427401at2759"/>
<dbReference type="SUPFAM" id="SSF48371">
    <property type="entry name" value="ARM repeat"/>
    <property type="match status" value="1"/>
</dbReference>
<keyword evidence="2" id="KW-1185">Reference proteome</keyword>
<dbReference type="InParanoid" id="C5L514"/>
<sequence>MEVLYKISKSPRDDIRKQLYSRLVFITLQECITLSARPDIQLRAYEVLYHMAITRIYDLALWEQFDLLRHAVKVARLSAGRGGREQHSERLWILLLGSCLALISGELSATFMDALESSEHLHSYLKHHYDRLQTTEGTADESPTHQELCTMVGVFVQQFFMRCNMTKASKLWAQWRSSGLVDLFRRDIEGYVERKTTENDAAFDSVCWLLVLGLDRGFMATTECTDSGKFIEALGRRVEHLVDFLAPPLHLDNEASKDLWRPPCDEEAVGRASMAYKLLLTMVLTLSSRRAGEGESEKRRLPLGVLGGVLLRCALARDERIADLASVAVMELSREAGNTESMSDHSLTGIMISKLHDRSMEILKWTDTKCISVATAISRLCERAPGKMLRYREQLLRALSLEPGSIHEDFQWSLHRAVAYLARFSGLRVGDTMAAEGFGEKQLEYLLSCADWRLPSSVMAMPGDGIRDDVRYYCQVILVQACTHSEYFCENRKYYFDYKHVGKEQCTVLNVNRLLTALHVWNCVGMRTKGCEEALASFIELLVTDEKVDYSDKRLKLLLAPLLRSIADADDDSDWIVRVVRTPPFYHLLSNFVGDEIAAKPEEANDVAVVDQALYACARYVTLSVQQQGGGATVAAAPWTAASQPVNELHQKICRWIPIGAAVQSSTVRFRAVQYLGALAAFEEMCKRWYVETEHCQLPAAPSMAHLLRYEQSSEYLHFLASSLLSQSPSRVTTTHTLLVILAVNYKFHLHDGTHTPDEFRAPMGLLVRDHNARRYLSCQGLAYLLKAAACDVEIGLEDLWIEDLLRIMTETVDDVKGCGSVLAAADPVDRVELLCEIARLCRTMARKWVDTEGVGKYPSVSPESILHVTLKAFARFHKNLDLPGRLSGGSYSLMQANLLRELLFTLQTLMVRCKESGRRVGWTRVDCLWLETVLQIAQRNLYDRGNSYIPAELARVIYVVIVCGFQFTDRHFPELLGEYAYDFSSGTEDAETKELASVSNAVLTTTSGNRSTSIISRAVAKVLNNVAVFILQLREIVDERQKLWHYRTVASWTCMTRVVDQIVANDECVEYILSLFSEPSFAKYSVVIVHNISAVRSDFTLYCEGLLETVMSCYLSSLDRDHDVLGPPVASDQQLAITLPRLLLGTIRHSLLEGPSGDASLVLGSHRLVTLLEVFTRVPERDLPLMLPCMVRLCRDGGLGSRQEILRHPEVLDRLWRVAISSGVPGRVSSSALEAASLGLPYCPGGHHLEKVKSEYSDAEPKRAGRQSLYLRKASRGASKIQSKEADLSVKMVALPKLVEDAVWMMATYCTLSTLWSMGPEPQGIYYDEQRALDIIRKAEDICDSALQEDLPRSEGSEAEPHRDRLVIAALHLLVFVAANDSLMPNCTPVVDGMAKIVKLLLASSNNPKYHQLVTIVCQRAHLYRNGAICSNLIDRLGTLPELAADMVARCMAEPLEEPLPSIECITFIGMFTEMILHKGINTMPKGRDLCLLVFSGLAHALVLKPDLGEEFLMRASGAETLRRVLSLLNQLGSAARSVLQCIHTLLRLVFVPYYTTYTTHGRNPSLDTLFITTLSNAIPPLVGLRLSDNDGGWVQRFIYTGTYMVYVACVQAGSESNDEVSRSLSASNGGVRTVRPPLDWPLTSSYTGSCTWRSVDYFVI</sequence>
<dbReference type="InterPro" id="IPR016024">
    <property type="entry name" value="ARM-type_fold"/>
</dbReference>
<gene>
    <name evidence="1" type="ORF">Pmar_PMAR013151</name>
</gene>
<organism evidence="2">
    <name type="scientific">Perkinsus marinus (strain ATCC 50983 / TXsc)</name>
    <dbReference type="NCBI Taxonomy" id="423536"/>
    <lineage>
        <taxon>Eukaryota</taxon>
        <taxon>Sar</taxon>
        <taxon>Alveolata</taxon>
        <taxon>Perkinsozoa</taxon>
        <taxon>Perkinsea</taxon>
        <taxon>Perkinsida</taxon>
        <taxon>Perkinsidae</taxon>
        <taxon>Perkinsus</taxon>
    </lineage>
</organism>
<dbReference type="Proteomes" id="UP000007800">
    <property type="component" value="Unassembled WGS sequence"/>
</dbReference>
<accession>C5L514</accession>
<dbReference type="GeneID" id="9064414"/>
<reference evidence="1 2" key="1">
    <citation type="submission" date="2008-07" db="EMBL/GenBank/DDBJ databases">
        <authorList>
            <person name="El-Sayed N."/>
            <person name="Caler E."/>
            <person name="Inman J."/>
            <person name="Amedeo P."/>
            <person name="Hass B."/>
            <person name="Wortman J."/>
        </authorList>
    </citation>
    <scope>NUCLEOTIDE SEQUENCE [LARGE SCALE GENOMIC DNA]</scope>
    <source>
        <strain evidence="2">ATCC 50983 / TXsc</strain>
    </source>
</reference>
<dbReference type="RefSeq" id="XP_002776418.1">
    <property type="nucleotide sequence ID" value="XM_002776372.1"/>
</dbReference>
<protein>
    <submittedName>
        <fullName evidence="1">Uncharacterized protein</fullName>
    </submittedName>
</protein>
<evidence type="ECO:0000313" key="2">
    <source>
        <dbReference type="Proteomes" id="UP000007800"/>
    </source>
</evidence>
<proteinExistence type="predicted"/>
<name>C5L514_PERM5</name>